<dbReference type="PANTHER" id="PTHR36302">
    <property type="entry name" value="BLR7088 PROTEIN"/>
    <property type="match status" value="1"/>
</dbReference>
<feature type="chain" id="PRO_5041430388" description="Copper chaperone PCu(A)C" evidence="1">
    <location>
        <begin position="24"/>
        <end position="156"/>
    </location>
</feature>
<gene>
    <name evidence="2" type="ORF">GCM10007894_04470</name>
</gene>
<dbReference type="PROSITE" id="PS51257">
    <property type="entry name" value="PROKAR_LIPOPROTEIN"/>
    <property type="match status" value="1"/>
</dbReference>
<accession>A0AA37TN06</accession>
<evidence type="ECO:0000256" key="1">
    <source>
        <dbReference type="SAM" id="SignalP"/>
    </source>
</evidence>
<keyword evidence="3" id="KW-1185">Reference proteome</keyword>
<keyword evidence="1" id="KW-0732">Signal</keyword>
<name>A0AA37TN06_9GAMM</name>
<organism evidence="2 3">
    <name type="scientific">Paraferrimonas haliotis</name>
    <dbReference type="NCBI Taxonomy" id="2013866"/>
    <lineage>
        <taxon>Bacteria</taxon>
        <taxon>Pseudomonadati</taxon>
        <taxon>Pseudomonadota</taxon>
        <taxon>Gammaproteobacteria</taxon>
        <taxon>Alteromonadales</taxon>
        <taxon>Ferrimonadaceae</taxon>
        <taxon>Paraferrimonas</taxon>
    </lineage>
</organism>
<dbReference type="PANTHER" id="PTHR36302:SF1">
    <property type="entry name" value="COPPER CHAPERONE PCU(A)C"/>
    <property type="match status" value="1"/>
</dbReference>
<protein>
    <recommendedName>
        <fullName evidence="4">Copper chaperone PCu(A)C</fullName>
    </recommendedName>
</protein>
<dbReference type="Pfam" id="PF04314">
    <property type="entry name" value="PCuAC"/>
    <property type="match status" value="1"/>
</dbReference>
<dbReference type="AlphaFoldDB" id="A0AA37TN06"/>
<evidence type="ECO:0000313" key="3">
    <source>
        <dbReference type="Proteomes" id="UP001157439"/>
    </source>
</evidence>
<dbReference type="RefSeq" id="WP_095498022.1">
    <property type="nucleotide sequence ID" value="NZ_BSPO01000001.1"/>
</dbReference>
<dbReference type="InterPro" id="IPR007410">
    <property type="entry name" value="LpqE-like"/>
</dbReference>
<comment type="caution">
    <text evidence="2">The sequence shown here is derived from an EMBL/GenBank/DDBJ whole genome shotgun (WGS) entry which is preliminary data.</text>
</comment>
<dbReference type="Proteomes" id="UP001157439">
    <property type="component" value="Unassembled WGS sequence"/>
</dbReference>
<proteinExistence type="predicted"/>
<dbReference type="InterPro" id="IPR058248">
    <property type="entry name" value="Lxx211020-like"/>
</dbReference>
<evidence type="ECO:0008006" key="4">
    <source>
        <dbReference type="Google" id="ProtNLM"/>
    </source>
</evidence>
<dbReference type="InterPro" id="IPR036182">
    <property type="entry name" value="PCuAC_sf"/>
</dbReference>
<feature type="signal peptide" evidence="1">
    <location>
        <begin position="1"/>
        <end position="23"/>
    </location>
</feature>
<dbReference type="Gene3D" id="2.60.40.1890">
    <property type="entry name" value="PCu(A)C copper chaperone"/>
    <property type="match status" value="1"/>
</dbReference>
<reference evidence="2 3" key="1">
    <citation type="journal article" date="2014" name="Int. J. Syst. Evol. Microbiol.">
        <title>Complete genome sequence of Corynebacterium casei LMG S-19264T (=DSM 44701T), isolated from a smear-ripened cheese.</title>
        <authorList>
            <consortium name="US DOE Joint Genome Institute (JGI-PGF)"/>
            <person name="Walter F."/>
            <person name="Albersmeier A."/>
            <person name="Kalinowski J."/>
            <person name="Ruckert C."/>
        </authorList>
    </citation>
    <scope>NUCLEOTIDE SEQUENCE [LARGE SCALE GENOMIC DNA]</scope>
    <source>
        <strain evidence="2 3">NBRC 112785</strain>
    </source>
</reference>
<dbReference type="EMBL" id="BSPO01000001">
    <property type="protein sequence ID" value="GLS82470.1"/>
    <property type="molecule type" value="Genomic_DNA"/>
</dbReference>
<sequence>MKNKLLSTAFGLLFSCFAISAQAKLMITNEVVRALPPSVPNTAAYLDIMNHSERPISLIGVTTKVAEKAELHTLAEQDGVIKMTQVDHIFIRPMARVELSPGGFHIMLIGLTSPLKLGAKVPMTLSFDDGSTRDIEAVVTDLNDASASHEHHHHNH</sequence>
<dbReference type="SUPFAM" id="SSF110087">
    <property type="entry name" value="DR1885-like metal-binding protein"/>
    <property type="match status" value="1"/>
</dbReference>
<evidence type="ECO:0000313" key="2">
    <source>
        <dbReference type="EMBL" id="GLS82470.1"/>
    </source>
</evidence>